<evidence type="ECO:0000313" key="9">
    <source>
        <dbReference type="Proteomes" id="UP000322245"/>
    </source>
</evidence>
<dbReference type="GO" id="GO:0042910">
    <property type="term" value="F:xenobiotic transmembrane transporter activity"/>
    <property type="evidence" value="ECO:0007669"/>
    <property type="project" value="InterPro"/>
</dbReference>
<reference evidence="8 9" key="1">
    <citation type="submission" date="2017-05" db="EMBL/GenBank/DDBJ databases">
        <title>The Genome Sequence of Tsuchiyaea wingfieldii DSM 27421.</title>
        <authorList>
            <person name="Cuomo C."/>
            <person name="Passer A."/>
            <person name="Billmyre B."/>
            <person name="Heitman J."/>
        </authorList>
    </citation>
    <scope>NUCLEOTIDE SEQUENCE [LARGE SCALE GENOMIC DNA]</scope>
    <source>
        <strain evidence="8 9">DSM 27421</strain>
    </source>
</reference>
<feature type="region of interest" description="Disordered" evidence="6">
    <location>
        <begin position="99"/>
        <end position="204"/>
    </location>
</feature>
<protein>
    <recommendedName>
        <fullName evidence="10">MATE efflux family protein</fullName>
    </recommendedName>
</protein>
<comment type="similarity">
    <text evidence="2">Belongs to the multi antimicrobial extrusion (MATE) (TC 2.A.66.1) family.</text>
</comment>
<feature type="transmembrane region" description="Helical" evidence="7">
    <location>
        <begin position="643"/>
        <end position="663"/>
    </location>
</feature>
<dbReference type="InterPro" id="IPR045069">
    <property type="entry name" value="MATE_euk"/>
</dbReference>
<dbReference type="AlphaFoldDB" id="A0A5D3B7I5"/>
<dbReference type="InterPro" id="IPR002528">
    <property type="entry name" value="MATE_fam"/>
</dbReference>
<dbReference type="Proteomes" id="UP000322245">
    <property type="component" value="Unassembled WGS sequence"/>
</dbReference>
<sequence>MSNFPHSAAIATSLSTSPYAVQSSLETLINRSRTHPHPHRVSGGDLEPPSPTALTHDHEEAASATPARRRPSNTSHAPRVGTIQEASYEDALIFQDDDDHNDEQSKLLPQDWKTRRGSRQSRRSYGATSAPLGAFTESTRRHRSMDNFSVGTSRSRSKARTPPRHQVEHLRKEGENSSDDDSSSVRRGRTHSSRPLSRASVSSRRYSTTIRLGDEFSGDEGGDLARGLLATGGLAVFAGSGRVAELTTMDLDPVMELDAVDLEVPVDEDGKEVREWQAAIKAEFPVILRLALPVFFTQMAEWSLVLASVISIGHLGTADLAASSLASMTASVSCFSILQGLATALDTLLPAAWTSSDPSRVGLWTQRMFVVMGFAMIPMYVLWWNITPILIQLGQEPDVAQLAGTYLRWLSIGIPGYGGNMLVKKYLQAQNLMHVPTYTLFIVAPLNLFLNWLLVWGPEPVRLGFAGGALSTALAYNFAFLISLLWVIFYGPREAFHPIRFKYAFSKLGTCTSLGLAGTIMLSSEWWAWEACALAASILGPVTLAAQSVLLSTASTFFQVPASLGIASAVRVGNLLGAGRAWEANSLCMIFRKNWGYMFNNDPEVVELVASIMPYIALFQIADGVAATAGSVLRSLGLHATGALINLTSYYIIGLPFGLWLAFTPTLELGLIGLWVGLSVALMYASLLSALLVWRANWPRAVERVRERLGLETHGQVGADGKWDRTEEPEEVGEETRLLE</sequence>
<dbReference type="PANTHER" id="PTHR11206">
    <property type="entry name" value="MULTIDRUG RESISTANCE PROTEIN"/>
    <property type="match status" value="1"/>
</dbReference>
<organism evidence="8 9">
    <name type="scientific">Cryptococcus floricola</name>
    <dbReference type="NCBI Taxonomy" id="2591691"/>
    <lineage>
        <taxon>Eukaryota</taxon>
        <taxon>Fungi</taxon>
        <taxon>Dikarya</taxon>
        <taxon>Basidiomycota</taxon>
        <taxon>Agaricomycotina</taxon>
        <taxon>Tremellomycetes</taxon>
        <taxon>Tremellales</taxon>
        <taxon>Cryptococcaceae</taxon>
        <taxon>Cryptococcus</taxon>
    </lineage>
</organism>
<evidence type="ECO:0000256" key="5">
    <source>
        <dbReference type="ARBA" id="ARBA00023136"/>
    </source>
</evidence>
<gene>
    <name evidence="8" type="ORF">B9479_000771</name>
</gene>
<feature type="transmembrane region" description="Helical" evidence="7">
    <location>
        <begin position="406"/>
        <end position="423"/>
    </location>
</feature>
<dbReference type="GO" id="GO:0015297">
    <property type="term" value="F:antiporter activity"/>
    <property type="evidence" value="ECO:0007669"/>
    <property type="project" value="InterPro"/>
</dbReference>
<dbReference type="NCBIfam" id="TIGR00797">
    <property type="entry name" value="matE"/>
    <property type="match status" value="1"/>
</dbReference>
<dbReference type="Pfam" id="PF01554">
    <property type="entry name" value="MatE"/>
    <property type="match status" value="3"/>
</dbReference>
<name>A0A5D3B7I5_9TREE</name>
<feature type="compositionally biased region" description="Polar residues" evidence="6">
    <location>
        <begin position="1"/>
        <end position="31"/>
    </location>
</feature>
<dbReference type="CDD" id="cd13132">
    <property type="entry name" value="MATE_eukaryotic"/>
    <property type="match status" value="1"/>
</dbReference>
<evidence type="ECO:0000256" key="6">
    <source>
        <dbReference type="SAM" id="MobiDB-lite"/>
    </source>
</evidence>
<feature type="region of interest" description="Disordered" evidence="6">
    <location>
        <begin position="716"/>
        <end position="740"/>
    </location>
</feature>
<feature type="region of interest" description="Disordered" evidence="6">
    <location>
        <begin position="1"/>
        <end position="83"/>
    </location>
</feature>
<feature type="transmembrane region" description="Helical" evidence="7">
    <location>
        <begin position="474"/>
        <end position="491"/>
    </location>
</feature>
<accession>A0A5D3B7I5</accession>
<dbReference type="GO" id="GO:1990961">
    <property type="term" value="P:xenobiotic detoxification by transmembrane export across the plasma membrane"/>
    <property type="evidence" value="ECO:0007669"/>
    <property type="project" value="InterPro"/>
</dbReference>
<feature type="transmembrane region" description="Helical" evidence="7">
    <location>
        <begin position="290"/>
        <end position="313"/>
    </location>
</feature>
<feature type="compositionally biased region" description="Low complexity" evidence="6">
    <location>
        <begin position="193"/>
        <end position="204"/>
    </location>
</feature>
<evidence type="ECO:0000256" key="7">
    <source>
        <dbReference type="SAM" id="Phobius"/>
    </source>
</evidence>
<feature type="transmembrane region" description="Helical" evidence="7">
    <location>
        <begin position="503"/>
        <end position="522"/>
    </location>
</feature>
<feature type="transmembrane region" description="Helical" evidence="7">
    <location>
        <begin position="669"/>
        <end position="694"/>
    </location>
</feature>
<comment type="caution">
    <text evidence="8">The sequence shown here is derived from an EMBL/GenBank/DDBJ whole genome shotgun (WGS) entry which is preliminary data.</text>
</comment>
<dbReference type="EMBL" id="NIDF01000004">
    <property type="protein sequence ID" value="TYJ58561.1"/>
    <property type="molecule type" value="Genomic_DNA"/>
</dbReference>
<keyword evidence="9" id="KW-1185">Reference proteome</keyword>
<evidence type="ECO:0000256" key="3">
    <source>
        <dbReference type="ARBA" id="ARBA00022692"/>
    </source>
</evidence>
<feature type="compositionally biased region" description="Basic and acidic residues" evidence="6">
    <location>
        <begin position="165"/>
        <end position="175"/>
    </location>
</feature>
<evidence type="ECO:0000256" key="2">
    <source>
        <dbReference type="ARBA" id="ARBA00010199"/>
    </source>
</evidence>
<proteinExistence type="inferred from homology"/>
<evidence type="ECO:0000256" key="1">
    <source>
        <dbReference type="ARBA" id="ARBA00004141"/>
    </source>
</evidence>
<dbReference type="GO" id="GO:0016020">
    <property type="term" value="C:membrane"/>
    <property type="evidence" value="ECO:0007669"/>
    <property type="project" value="UniProtKB-SubCell"/>
</dbReference>
<keyword evidence="4 7" id="KW-1133">Transmembrane helix</keyword>
<evidence type="ECO:0000313" key="8">
    <source>
        <dbReference type="EMBL" id="TYJ58561.1"/>
    </source>
</evidence>
<evidence type="ECO:0000256" key="4">
    <source>
        <dbReference type="ARBA" id="ARBA00022989"/>
    </source>
</evidence>
<keyword evidence="3 7" id="KW-0812">Transmembrane</keyword>
<evidence type="ECO:0008006" key="10">
    <source>
        <dbReference type="Google" id="ProtNLM"/>
    </source>
</evidence>
<comment type="subcellular location">
    <subcellularLocation>
        <location evidence="1">Membrane</location>
        <topology evidence="1">Multi-pass membrane protein</topology>
    </subcellularLocation>
</comment>
<feature type="transmembrane region" description="Helical" evidence="7">
    <location>
        <begin position="369"/>
        <end position="386"/>
    </location>
</feature>
<feature type="transmembrane region" description="Helical" evidence="7">
    <location>
        <begin position="435"/>
        <end position="454"/>
    </location>
</feature>
<keyword evidence="5 7" id="KW-0472">Membrane</keyword>